<accession>A0ABY0YC96</accession>
<proteinExistence type="predicted"/>
<dbReference type="Proteomes" id="UP000199665">
    <property type="component" value="Unassembled WGS sequence"/>
</dbReference>
<keyword evidence="2" id="KW-1185">Reference proteome</keyword>
<dbReference type="EMBL" id="FNRV01000001">
    <property type="protein sequence ID" value="SED32147.1"/>
    <property type="molecule type" value="Genomic_DNA"/>
</dbReference>
<organism evidence="1 2">
    <name type="scientific">Pseudomonas mohnii</name>
    <dbReference type="NCBI Taxonomy" id="395600"/>
    <lineage>
        <taxon>Bacteria</taxon>
        <taxon>Pseudomonadati</taxon>
        <taxon>Pseudomonadota</taxon>
        <taxon>Gammaproteobacteria</taxon>
        <taxon>Pseudomonadales</taxon>
        <taxon>Pseudomonadaceae</taxon>
        <taxon>Pseudomonas</taxon>
    </lineage>
</organism>
<name>A0ABY0YC96_9PSED</name>
<dbReference type="RefSeq" id="WP_090467884.1">
    <property type="nucleotide sequence ID" value="NZ_FNRV01000001.1"/>
</dbReference>
<sequence>MANLTYQQLYERTAQAGLAHFRAQNTKKALQSELRSMYDTFFKANGRPSGRFDQYNDDFLPVMSFTEAQFERVRAAKKIEYNALRRYRTAVGALDRFVDAFSEERQ</sequence>
<evidence type="ECO:0000313" key="1">
    <source>
        <dbReference type="EMBL" id="SED32147.1"/>
    </source>
</evidence>
<reference evidence="1 2" key="1">
    <citation type="submission" date="2016-10" db="EMBL/GenBank/DDBJ databases">
        <authorList>
            <person name="Varghese N."/>
            <person name="Submissions S."/>
        </authorList>
    </citation>
    <scope>NUCLEOTIDE SEQUENCE [LARGE SCALE GENOMIC DNA]</scope>
    <source>
        <strain evidence="1 2">DSM 18327</strain>
    </source>
</reference>
<comment type="caution">
    <text evidence="1">The sequence shown here is derived from an EMBL/GenBank/DDBJ whole genome shotgun (WGS) entry which is preliminary data.</text>
</comment>
<gene>
    <name evidence="1" type="ORF">SAMN05216205_4904</name>
</gene>
<protein>
    <submittedName>
        <fullName evidence="1">Uncharacterized protein</fullName>
    </submittedName>
</protein>
<evidence type="ECO:0000313" key="2">
    <source>
        <dbReference type="Proteomes" id="UP000199665"/>
    </source>
</evidence>